<name>A0A3G9J7D7_9FIRM</name>
<dbReference type="NCBIfam" id="NF033550">
    <property type="entry name" value="transpos_ISL3"/>
    <property type="match status" value="1"/>
</dbReference>
<protein>
    <submittedName>
        <fullName evidence="3">ISL3 family transposase</fullName>
    </submittedName>
</protein>
<evidence type="ECO:0000313" key="3">
    <source>
        <dbReference type="EMBL" id="BBH26616.1"/>
    </source>
</evidence>
<feature type="domain" description="Transposase IS204/IS1001/IS1096/IS1165 DDE" evidence="1">
    <location>
        <begin position="188"/>
        <end position="457"/>
    </location>
</feature>
<dbReference type="InParanoid" id="A0A3G9J7D7"/>
<dbReference type="Pfam" id="PF13542">
    <property type="entry name" value="HTH_Tnp_ISL3"/>
    <property type="match status" value="1"/>
</dbReference>
<evidence type="ECO:0000259" key="1">
    <source>
        <dbReference type="Pfam" id="PF01610"/>
    </source>
</evidence>
<evidence type="ECO:0000259" key="2">
    <source>
        <dbReference type="Pfam" id="PF13542"/>
    </source>
</evidence>
<proteinExistence type="predicted"/>
<gene>
    <name evidence="3" type="ORF">SG0102_15500</name>
</gene>
<dbReference type="RefSeq" id="WP_125119459.1">
    <property type="nucleotide sequence ID" value="NZ_AP019309.1"/>
</dbReference>
<feature type="domain" description="Transposase IS204/IS1001/IS1096/IS1165 helix-turn-helix" evidence="2">
    <location>
        <begin position="117"/>
        <end position="166"/>
    </location>
</feature>
<dbReference type="InterPro" id="IPR032877">
    <property type="entry name" value="Transposase_HTH"/>
</dbReference>
<dbReference type="InterPro" id="IPR002560">
    <property type="entry name" value="Transposase_DDE"/>
</dbReference>
<organism evidence="3 4">
    <name type="scientific">Intestinibaculum porci</name>
    <dbReference type="NCBI Taxonomy" id="2487118"/>
    <lineage>
        <taxon>Bacteria</taxon>
        <taxon>Bacillati</taxon>
        <taxon>Bacillota</taxon>
        <taxon>Erysipelotrichia</taxon>
        <taxon>Erysipelotrichales</taxon>
        <taxon>Erysipelotrichaceae</taxon>
        <taxon>Intestinibaculum</taxon>
    </lineage>
</organism>
<dbReference type="KEGG" id="ebm:SG0102_15500"/>
<dbReference type="InterPro" id="IPR047951">
    <property type="entry name" value="Transpos_ISL3"/>
</dbReference>
<sequence length="466" mass="53864">MDYTQLAINTQSKNTIIDDGYLKIPNTLTGFINTDTEIEDDPKKADHKIIVYKGIQTVSDEDRICECCGAHMYKNMICAPTRIKHFSYGPTSTVVEVSLNQMQCTNPECNATKMQGVPFKAKHHRITKALEEFIEKLLGRASFTLKSISELTGVGKNIVKAIDLRRLKRLYTVDGKTLRKPQKFCKYLGIDEFKLHNGYKYATHIIDMETGNVLWIARGKSKQVVYDFIDYVGEEWMDHVEAIGCDMNSDFEEAFEERCTHIQPVFDYFHIVKNMNEKLINEIRKDEQARLIAEGNMEAAKHLKKSKHVLCSKKATRDRKDEAAQKGIVKQKKSDLFNLPEIKAIGGWNDKFDLLIKENELLFKADLIKEKITAAYQEDHEWKMAKQIIEIIDLCNETKNEHFIWFANLLSNHFEGIIAHATIKITSSKIEGINNRIKTIRRMGYGYPDDEYFFLKIIDMSRRNPL</sequence>
<dbReference type="Proteomes" id="UP000268059">
    <property type="component" value="Chromosome"/>
</dbReference>
<dbReference type="PANTHER" id="PTHR33498:SF1">
    <property type="entry name" value="TRANSPOSASE FOR INSERTION SEQUENCE ELEMENT IS1557"/>
    <property type="match status" value="1"/>
</dbReference>
<dbReference type="OrthoDB" id="1638911at2"/>
<accession>A0A3G9J7D7</accession>
<dbReference type="AlphaFoldDB" id="A0A3G9J7D7"/>
<reference evidence="3 4" key="1">
    <citation type="submission" date="2018-11" db="EMBL/GenBank/DDBJ databases">
        <title>Novel Erysipelotrichaceae bacterium isolated from small intestine of a swine.</title>
        <authorList>
            <person name="Kim J.S."/>
            <person name="Choe H."/>
            <person name="Lee Y.R."/>
            <person name="Kim K.M."/>
            <person name="Park D.S."/>
        </authorList>
    </citation>
    <scope>NUCLEOTIDE SEQUENCE [LARGE SCALE GENOMIC DNA]</scope>
    <source>
        <strain evidence="3 4">SG0102</strain>
    </source>
</reference>
<dbReference type="EMBL" id="AP019309">
    <property type="protein sequence ID" value="BBH26616.1"/>
    <property type="molecule type" value="Genomic_DNA"/>
</dbReference>
<dbReference type="Pfam" id="PF01610">
    <property type="entry name" value="DDE_Tnp_ISL3"/>
    <property type="match status" value="1"/>
</dbReference>
<keyword evidence="4" id="KW-1185">Reference proteome</keyword>
<evidence type="ECO:0000313" key="4">
    <source>
        <dbReference type="Proteomes" id="UP000268059"/>
    </source>
</evidence>
<dbReference type="PANTHER" id="PTHR33498">
    <property type="entry name" value="TRANSPOSASE FOR INSERTION SEQUENCE ELEMENT IS1557"/>
    <property type="match status" value="1"/>
</dbReference>